<protein>
    <submittedName>
        <fullName evidence="1">Uncharacterized protein</fullName>
    </submittedName>
</protein>
<evidence type="ECO:0000313" key="1">
    <source>
        <dbReference type="EMBL" id="MPM69291.1"/>
    </source>
</evidence>
<comment type="caution">
    <text evidence="1">The sequence shown here is derived from an EMBL/GenBank/DDBJ whole genome shotgun (WGS) entry which is preliminary data.</text>
</comment>
<proteinExistence type="predicted"/>
<gene>
    <name evidence="1" type="ORF">SDC9_116235</name>
</gene>
<accession>A0A645BXB1</accession>
<reference evidence="1" key="1">
    <citation type="submission" date="2019-08" db="EMBL/GenBank/DDBJ databases">
        <authorList>
            <person name="Kucharzyk K."/>
            <person name="Murdoch R.W."/>
            <person name="Higgins S."/>
            <person name="Loffler F."/>
        </authorList>
    </citation>
    <scope>NUCLEOTIDE SEQUENCE</scope>
</reference>
<dbReference type="EMBL" id="VSSQ01022773">
    <property type="protein sequence ID" value="MPM69291.1"/>
    <property type="molecule type" value="Genomic_DNA"/>
</dbReference>
<name>A0A645BXB1_9ZZZZ</name>
<sequence length="156" mass="17543">MIIALAGHSVEQRLCLQLRVDDAERLVMLTEPAKERRVVKLLNLLKADAAQRLIERLLIGTDLANAAGIVKKSGERRLRCTAEHSRTAMVPNKLLNRLNAWNQQFLREHLRFIKNDDAVCDIVQLSAAGSAVGIKRLKELHVCGDDDRRIPVFACE</sequence>
<dbReference type="AlphaFoldDB" id="A0A645BXB1"/>
<organism evidence="1">
    <name type="scientific">bioreactor metagenome</name>
    <dbReference type="NCBI Taxonomy" id="1076179"/>
    <lineage>
        <taxon>unclassified sequences</taxon>
        <taxon>metagenomes</taxon>
        <taxon>ecological metagenomes</taxon>
    </lineage>
</organism>